<sequence>MTSKGPGVITPRVVDGRVLCHVQHEDVSVLIAANEDTTTHRLTEVATEAANAAVTYGKLFSAESRLGLDAGSVATDGGRADD</sequence>
<reference evidence="1 2" key="1">
    <citation type="submission" date="2018-01" db="EMBL/GenBank/DDBJ databases">
        <title>Complete genome sequence of Salinigranum rubrum GX10T, an extremely halophilic archaeon isolated from a marine solar saltern.</title>
        <authorList>
            <person name="Han S."/>
        </authorList>
    </citation>
    <scope>NUCLEOTIDE SEQUENCE [LARGE SCALE GENOMIC DNA]</scope>
    <source>
        <strain evidence="1 2">GX10</strain>
        <plasmid evidence="2">Plasmid unnamed5</plasmid>
    </source>
</reference>
<dbReference type="AlphaFoldDB" id="A0A2I8VRZ2"/>
<dbReference type="GeneID" id="35595309"/>
<keyword evidence="1" id="KW-0614">Plasmid</keyword>
<dbReference type="EMBL" id="CP026314">
    <property type="protein sequence ID" value="AUV84677.1"/>
    <property type="molecule type" value="Genomic_DNA"/>
</dbReference>
<proteinExistence type="predicted"/>
<accession>A0A2I8VRZ2</accession>
<dbReference type="RefSeq" id="WP_103428355.1">
    <property type="nucleotide sequence ID" value="NZ_CP026314.1"/>
</dbReference>
<organism evidence="1 2">
    <name type="scientific">Salinigranum rubrum</name>
    <dbReference type="NCBI Taxonomy" id="755307"/>
    <lineage>
        <taxon>Archaea</taxon>
        <taxon>Methanobacteriati</taxon>
        <taxon>Methanobacteriota</taxon>
        <taxon>Stenosarchaea group</taxon>
        <taxon>Halobacteria</taxon>
        <taxon>Halobacteriales</taxon>
        <taxon>Haloferacaceae</taxon>
        <taxon>Salinigranum</taxon>
    </lineage>
</organism>
<gene>
    <name evidence="1" type="ORF">C2R22_24415</name>
</gene>
<dbReference type="Proteomes" id="UP000236584">
    <property type="component" value="Plasmid unnamed5"/>
</dbReference>
<geneLocation type="plasmid" evidence="1 2">
    <name>unnamed5</name>
</geneLocation>
<dbReference type="KEGG" id="srub:C2R22_24415"/>
<name>A0A2I8VRZ2_9EURY</name>
<protein>
    <submittedName>
        <fullName evidence="1">Uncharacterized protein</fullName>
    </submittedName>
</protein>
<evidence type="ECO:0000313" key="2">
    <source>
        <dbReference type="Proteomes" id="UP000236584"/>
    </source>
</evidence>
<evidence type="ECO:0000313" key="1">
    <source>
        <dbReference type="EMBL" id="AUV84677.1"/>
    </source>
</evidence>
<keyword evidence="2" id="KW-1185">Reference proteome</keyword>